<dbReference type="InterPro" id="IPR036388">
    <property type="entry name" value="WH-like_DNA-bd_sf"/>
</dbReference>
<dbReference type="OrthoDB" id="570111at2"/>
<dbReference type="PANTHER" id="PTHR30537:SF3">
    <property type="entry name" value="TRANSCRIPTIONAL REGULATORY PROTEIN"/>
    <property type="match status" value="1"/>
</dbReference>
<accession>A0A4R6MEY7</accession>
<dbReference type="Gene3D" id="1.10.10.10">
    <property type="entry name" value="Winged helix-like DNA-binding domain superfamily/Winged helix DNA-binding domain"/>
    <property type="match status" value="1"/>
</dbReference>
<evidence type="ECO:0000313" key="7">
    <source>
        <dbReference type="Proteomes" id="UP000294656"/>
    </source>
</evidence>
<name>A0A4R6MEY7_9GAMM</name>
<dbReference type="Pfam" id="PF00126">
    <property type="entry name" value="HTH_1"/>
    <property type="match status" value="1"/>
</dbReference>
<keyword evidence="2" id="KW-0805">Transcription regulation</keyword>
<protein>
    <submittedName>
        <fullName evidence="6">LysR family transcriptional regulator</fullName>
    </submittedName>
</protein>
<dbReference type="PRINTS" id="PR00039">
    <property type="entry name" value="HTHLYSR"/>
</dbReference>
<organism evidence="6 7">
    <name type="scientific">Marinomonas balearica</name>
    <dbReference type="NCBI Taxonomy" id="491947"/>
    <lineage>
        <taxon>Bacteria</taxon>
        <taxon>Pseudomonadati</taxon>
        <taxon>Pseudomonadota</taxon>
        <taxon>Gammaproteobacteria</taxon>
        <taxon>Oceanospirillales</taxon>
        <taxon>Oceanospirillaceae</taxon>
        <taxon>Marinomonas</taxon>
    </lineage>
</organism>
<sequence>MKKRIGWELYRSFLAVLQEGSLSAAARATGSTQPTLGRHIDELENHVGYSLFIRSQSGLIPTERAVSLEKFALEMSHLAQTFERIALSNEDGINGTVRLTTSDIVGVEVLPAALSDLQKDNPKIEIELVLSDMPQDLLNREADIAVRMFRPKQSQLIARRVGTCKLSFCASKQYIETHVAPTTVEELRQHPLIGYDKETDFIRRNTRDLGFDFDRNLFNYRADSNIVQLALIRAGLGIGICQLAIIERDSDLMPLLEDSIKLELDVWVTMHEDLRNSPAYKAVFDALVLNLDKVYPD</sequence>
<dbReference type="PROSITE" id="PS50931">
    <property type="entry name" value="HTH_LYSR"/>
    <property type="match status" value="1"/>
</dbReference>
<evidence type="ECO:0000256" key="1">
    <source>
        <dbReference type="ARBA" id="ARBA00009437"/>
    </source>
</evidence>
<evidence type="ECO:0000256" key="3">
    <source>
        <dbReference type="ARBA" id="ARBA00023125"/>
    </source>
</evidence>
<dbReference type="PANTHER" id="PTHR30537">
    <property type="entry name" value="HTH-TYPE TRANSCRIPTIONAL REGULATOR"/>
    <property type="match status" value="1"/>
</dbReference>
<dbReference type="InterPro" id="IPR005119">
    <property type="entry name" value="LysR_subst-bd"/>
</dbReference>
<feature type="domain" description="HTH lysR-type" evidence="5">
    <location>
        <begin position="11"/>
        <end position="62"/>
    </location>
</feature>
<dbReference type="RefSeq" id="WP_133502672.1">
    <property type="nucleotide sequence ID" value="NZ_SNXC01000009.1"/>
</dbReference>
<dbReference type="AlphaFoldDB" id="A0A4R6MEY7"/>
<dbReference type="InterPro" id="IPR058163">
    <property type="entry name" value="LysR-type_TF_proteobact-type"/>
</dbReference>
<dbReference type="Proteomes" id="UP000294656">
    <property type="component" value="Unassembled WGS sequence"/>
</dbReference>
<comment type="caution">
    <text evidence="6">The sequence shown here is derived from an EMBL/GenBank/DDBJ whole genome shotgun (WGS) entry which is preliminary data.</text>
</comment>
<dbReference type="GO" id="GO:0043565">
    <property type="term" value="F:sequence-specific DNA binding"/>
    <property type="evidence" value="ECO:0007669"/>
    <property type="project" value="TreeGrafter"/>
</dbReference>
<dbReference type="InterPro" id="IPR036390">
    <property type="entry name" value="WH_DNA-bd_sf"/>
</dbReference>
<reference evidence="6 7" key="1">
    <citation type="submission" date="2019-03" db="EMBL/GenBank/DDBJ databases">
        <title>Genomic Encyclopedia of Type Strains, Phase III (KMG-III): the genomes of soil and plant-associated and newly described type strains.</title>
        <authorList>
            <person name="Whitman W."/>
        </authorList>
    </citation>
    <scope>NUCLEOTIDE SEQUENCE [LARGE SCALE GENOMIC DNA]</scope>
    <source>
        <strain evidence="6 7">CECT 7378</strain>
    </source>
</reference>
<evidence type="ECO:0000313" key="6">
    <source>
        <dbReference type="EMBL" id="TDO99845.1"/>
    </source>
</evidence>
<dbReference type="InterPro" id="IPR000847">
    <property type="entry name" value="LysR_HTH_N"/>
</dbReference>
<comment type="similarity">
    <text evidence="1">Belongs to the LysR transcriptional regulatory family.</text>
</comment>
<gene>
    <name evidence="6" type="ORF">DFP79_0854</name>
</gene>
<evidence type="ECO:0000259" key="5">
    <source>
        <dbReference type="PROSITE" id="PS50931"/>
    </source>
</evidence>
<dbReference type="GO" id="GO:0006351">
    <property type="term" value="P:DNA-templated transcription"/>
    <property type="evidence" value="ECO:0007669"/>
    <property type="project" value="TreeGrafter"/>
</dbReference>
<dbReference type="GO" id="GO:0003700">
    <property type="term" value="F:DNA-binding transcription factor activity"/>
    <property type="evidence" value="ECO:0007669"/>
    <property type="project" value="InterPro"/>
</dbReference>
<dbReference type="Gene3D" id="3.40.190.290">
    <property type="match status" value="1"/>
</dbReference>
<evidence type="ECO:0000256" key="4">
    <source>
        <dbReference type="ARBA" id="ARBA00023163"/>
    </source>
</evidence>
<evidence type="ECO:0000256" key="2">
    <source>
        <dbReference type="ARBA" id="ARBA00023015"/>
    </source>
</evidence>
<proteinExistence type="inferred from homology"/>
<dbReference type="SUPFAM" id="SSF53850">
    <property type="entry name" value="Periplasmic binding protein-like II"/>
    <property type="match status" value="1"/>
</dbReference>
<keyword evidence="3" id="KW-0238">DNA-binding</keyword>
<dbReference type="EMBL" id="SNXC01000009">
    <property type="protein sequence ID" value="TDO99845.1"/>
    <property type="molecule type" value="Genomic_DNA"/>
</dbReference>
<keyword evidence="4" id="KW-0804">Transcription</keyword>
<keyword evidence="7" id="KW-1185">Reference proteome</keyword>
<dbReference type="SUPFAM" id="SSF46785">
    <property type="entry name" value="Winged helix' DNA-binding domain"/>
    <property type="match status" value="1"/>
</dbReference>
<dbReference type="Pfam" id="PF03466">
    <property type="entry name" value="LysR_substrate"/>
    <property type="match status" value="1"/>
</dbReference>